<evidence type="ECO:0000313" key="7">
    <source>
        <dbReference type="EMBL" id="KAF5751905.1"/>
    </source>
</evidence>
<keyword evidence="5" id="KW-0325">Glycoprotein</keyword>
<reference evidence="7 8" key="1">
    <citation type="journal article" date="2020" name="Nat. Commun.">
        <title>Genome of Tripterygium wilfordii and identification of cytochrome P450 involved in triptolide biosynthesis.</title>
        <authorList>
            <person name="Tu L."/>
            <person name="Su P."/>
            <person name="Zhang Z."/>
            <person name="Gao L."/>
            <person name="Wang J."/>
            <person name="Hu T."/>
            <person name="Zhou J."/>
            <person name="Zhang Y."/>
            <person name="Zhao Y."/>
            <person name="Liu Y."/>
            <person name="Song Y."/>
            <person name="Tong Y."/>
            <person name="Lu Y."/>
            <person name="Yang J."/>
            <person name="Xu C."/>
            <person name="Jia M."/>
            <person name="Peters R.J."/>
            <person name="Huang L."/>
            <person name="Gao W."/>
        </authorList>
    </citation>
    <scope>NUCLEOTIDE SEQUENCE [LARGE SCALE GENOMIC DNA]</scope>
    <source>
        <strain evidence="8">cv. XIE 37</strain>
        <tissue evidence="7">Leaf</tissue>
    </source>
</reference>
<dbReference type="InterPro" id="IPR003406">
    <property type="entry name" value="Glyco_trans_14"/>
</dbReference>
<accession>A0A7J7DZW5</accession>
<keyword evidence="8" id="KW-1185">Reference proteome</keyword>
<dbReference type="PANTHER" id="PTHR31042">
    <property type="entry name" value="CORE-2/I-BRANCHING BETA-1,6-N-ACETYLGLUCOSAMINYLTRANSFERASE FAMILY PROTEIN-RELATED"/>
    <property type="match status" value="1"/>
</dbReference>
<evidence type="ECO:0000256" key="4">
    <source>
        <dbReference type="ARBA" id="ARBA00023136"/>
    </source>
</evidence>
<dbReference type="GO" id="GO:0016757">
    <property type="term" value="F:glycosyltransferase activity"/>
    <property type="evidence" value="ECO:0007669"/>
    <property type="project" value="UniProtKB-KW"/>
</dbReference>
<feature type="transmembrane region" description="Helical" evidence="6">
    <location>
        <begin position="20"/>
        <end position="46"/>
    </location>
</feature>
<evidence type="ECO:0000313" key="8">
    <source>
        <dbReference type="Proteomes" id="UP000593562"/>
    </source>
</evidence>
<comment type="caution">
    <text evidence="7">The sequence shown here is derived from an EMBL/GenBank/DDBJ whole genome shotgun (WGS) entry which is preliminary data.</text>
</comment>
<keyword evidence="4 6" id="KW-0472">Membrane</keyword>
<name>A0A7J7DZW5_TRIWF</name>
<keyword evidence="6" id="KW-1133">Transmembrane helix</keyword>
<gene>
    <name evidence="7" type="ORF">HS088_TW02G00924</name>
</gene>
<evidence type="ECO:0000256" key="6">
    <source>
        <dbReference type="SAM" id="Phobius"/>
    </source>
</evidence>
<keyword evidence="6" id="KW-0812">Transmembrane</keyword>
<comment type="subcellular location">
    <subcellularLocation>
        <location evidence="1">Membrane</location>
        <topology evidence="1">Single-pass type II membrane protein</topology>
    </subcellularLocation>
</comment>
<evidence type="ECO:0000256" key="3">
    <source>
        <dbReference type="ARBA" id="ARBA00022679"/>
    </source>
</evidence>
<protein>
    <submittedName>
        <fullName evidence="7">Uncharacterized protein</fullName>
    </submittedName>
</protein>
<dbReference type="InterPro" id="IPR044174">
    <property type="entry name" value="BC10-like"/>
</dbReference>
<dbReference type="Proteomes" id="UP000593562">
    <property type="component" value="Unassembled WGS sequence"/>
</dbReference>
<dbReference type="EMBL" id="JAAARO010000002">
    <property type="protein sequence ID" value="KAF5751905.1"/>
    <property type="molecule type" value="Genomic_DNA"/>
</dbReference>
<evidence type="ECO:0000256" key="5">
    <source>
        <dbReference type="ARBA" id="ARBA00023180"/>
    </source>
</evidence>
<dbReference type="InParanoid" id="A0A7J7DZW5"/>
<evidence type="ECO:0000256" key="1">
    <source>
        <dbReference type="ARBA" id="ARBA00004606"/>
    </source>
</evidence>
<dbReference type="PANTHER" id="PTHR31042:SF111">
    <property type="entry name" value="CORE-2_I-BRANCHING BETA-1,6-N-ACETYLGLUCOSAMINYLTRANSFERASE FAMILY PROTEIN"/>
    <property type="match status" value="1"/>
</dbReference>
<dbReference type="AlphaFoldDB" id="A0A7J7DZW5"/>
<keyword evidence="2" id="KW-0328">Glycosyltransferase</keyword>
<sequence length="174" mass="20055">MKSQNQNFPTPFTKLFNTQIQFLNLLSSSILFAFGISFGILIGFYLKDILFSLRITQFSLSTSSLAPTTPSPTSRIGLEDYLKPPNITHDMEDEELLWRASMAPRIREYPFDRVPKVAFMFLTRGPVLMSPLWEKFFKGHEGMYSIYVHSDPSYNESEPESPVFHGRRIPSKFT</sequence>
<keyword evidence="3" id="KW-0808">Transferase</keyword>
<dbReference type="Pfam" id="PF02485">
    <property type="entry name" value="Branch"/>
    <property type="match status" value="1"/>
</dbReference>
<proteinExistence type="predicted"/>
<dbReference type="GO" id="GO:0016020">
    <property type="term" value="C:membrane"/>
    <property type="evidence" value="ECO:0007669"/>
    <property type="project" value="UniProtKB-SubCell"/>
</dbReference>
<evidence type="ECO:0000256" key="2">
    <source>
        <dbReference type="ARBA" id="ARBA00022676"/>
    </source>
</evidence>
<organism evidence="7 8">
    <name type="scientific">Tripterygium wilfordii</name>
    <name type="common">Thunder God vine</name>
    <dbReference type="NCBI Taxonomy" id="458696"/>
    <lineage>
        <taxon>Eukaryota</taxon>
        <taxon>Viridiplantae</taxon>
        <taxon>Streptophyta</taxon>
        <taxon>Embryophyta</taxon>
        <taxon>Tracheophyta</taxon>
        <taxon>Spermatophyta</taxon>
        <taxon>Magnoliopsida</taxon>
        <taxon>eudicotyledons</taxon>
        <taxon>Gunneridae</taxon>
        <taxon>Pentapetalae</taxon>
        <taxon>rosids</taxon>
        <taxon>fabids</taxon>
        <taxon>Celastrales</taxon>
        <taxon>Celastraceae</taxon>
        <taxon>Tripterygium</taxon>
    </lineage>
</organism>